<evidence type="ECO:0000256" key="3">
    <source>
        <dbReference type="ARBA" id="ARBA00022782"/>
    </source>
</evidence>
<sequence>MIFFSFLVMVLGPGEKMASRRQVPASYGRSLQAPGMVLHEELAAGRRRIDPFPHPELRESRFAARAAEIEHLAGDHHRLAASYVALKQEYSVAQRELQELEEYIKSTQTEGDIQVRLLHDKIAKMDVDLRTMESMRKDVEEAHLEARSLVSANMELSGKVHHVMQKLEKAHADVKKLPEMHAELDSLKKEYQELRKTFQYEKGLNIEKVEQMKLTEKELIDMANEVERLRAQVVIAERRARGIDPYGHPYMNSNPMYPAPPMHLPAHIDSYQRSHLPAAPGAMGDSTYPYGSSVAVIAQGGTGAPPPPVTDGNVAQGGNLDAPQGGT</sequence>
<feature type="region of interest" description="Disordered" evidence="7">
    <location>
        <begin position="299"/>
        <end position="327"/>
    </location>
</feature>
<evidence type="ECO:0000256" key="7">
    <source>
        <dbReference type="SAM" id="MobiDB-lite"/>
    </source>
</evidence>
<keyword evidence="3" id="KW-0221">Differentiation</keyword>
<name>A0ABM1H4S6_SOLPN</name>
<evidence type="ECO:0000256" key="1">
    <source>
        <dbReference type="ARBA" id="ARBA00005405"/>
    </source>
</evidence>
<accession>A0ABM1H4S6</accession>
<evidence type="ECO:0000256" key="2">
    <source>
        <dbReference type="ARBA" id="ARBA00022473"/>
    </source>
</evidence>
<feature type="coiled-coil region" evidence="6">
    <location>
        <begin position="177"/>
        <end position="239"/>
    </location>
</feature>
<keyword evidence="9" id="KW-1185">Reference proteome</keyword>
<keyword evidence="5" id="KW-0287">Flowering</keyword>
<reference evidence="9" key="1">
    <citation type="journal article" date="2014" name="Nat. Genet.">
        <title>The genome of the stress-tolerant wild tomato species Solanum pennellii.</title>
        <authorList>
            <person name="Bolger A."/>
            <person name="Scossa F."/>
            <person name="Bolger M.E."/>
            <person name="Lanz C."/>
            <person name="Maumus F."/>
            <person name="Tohge T."/>
            <person name="Quesneville H."/>
            <person name="Alseekh S."/>
            <person name="Sorensen I."/>
            <person name="Lichtenstein G."/>
            <person name="Fich E.A."/>
            <person name="Conte M."/>
            <person name="Keller H."/>
            <person name="Schneeberger K."/>
            <person name="Schwacke R."/>
            <person name="Ofner I."/>
            <person name="Vrebalov J."/>
            <person name="Xu Y."/>
            <person name="Osorio S."/>
            <person name="Aflitos S.A."/>
            <person name="Schijlen E."/>
            <person name="Jimenez-Gomez J.M."/>
            <person name="Ryngajllo M."/>
            <person name="Kimura S."/>
            <person name="Kumar R."/>
            <person name="Koenig D."/>
            <person name="Headland L.R."/>
            <person name="Maloof J.N."/>
            <person name="Sinha N."/>
            <person name="van Ham R.C."/>
            <person name="Lankhorst R.K."/>
            <person name="Mao L."/>
            <person name="Vogel A."/>
            <person name="Arsova B."/>
            <person name="Panstruga R."/>
            <person name="Fei Z."/>
            <person name="Rose J.K."/>
            <person name="Zamir D."/>
            <person name="Carrari F."/>
            <person name="Giovannoni J.J."/>
            <person name="Weigel D."/>
            <person name="Usadel B."/>
            <person name="Fernie A.R."/>
        </authorList>
    </citation>
    <scope>NUCLEOTIDE SEQUENCE [LARGE SCALE GENOMIC DNA]</scope>
    <source>
        <strain evidence="9">cv. LA0716</strain>
    </source>
</reference>
<evidence type="ECO:0000256" key="6">
    <source>
        <dbReference type="SAM" id="Coils"/>
    </source>
</evidence>
<evidence type="ECO:0000313" key="10">
    <source>
        <dbReference type="RefSeq" id="XP_015080348.1"/>
    </source>
</evidence>
<reference evidence="10" key="2">
    <citation type="submission" date="2025-08" db="UniProtKB">
        <authorList>
            <consortium name="RefSeq"/>
        </authorList>
    </citation>
    <scope>IDENTIFICATION</scope>
</reference>
<dbReference type="PANTHER" id="PTHR33405">
    <property type="entry name" value="PROTEIN FLX-LIKE 2"/>
    <property type="match status" value="1"/>
</dbReference>
<keyword evidence="2" id="KW-0217">Developmental protein</keyword>
<dbReference type="PANTHER" id="PTHR33405:SF18">
    <property type="entry name" value="PROTEIN FLX-LIKE 4"/>
    <property type="match status" value="1"/>
</dbReference>
<protein>
    <submittedName>
        <fullName evidence="10">Protein FLX-like 4 isoform X1</fullName>
    </submittedName>
</protein>
<dbReference type="GeneID" id="107023998"/>
<evidence type="ECO:0000256" key="5">
    <source>
        <dbReference type="ARBA" id="ARBA00023089"/>
    </source>
</evidence>
<evidence type="ECO:0000313" key="9">
    <source>
        <dbReference type="Proteomes" id="UP000694930"/>
    </source>
</evidence>
<organism evidence="9 10">
    <name type="scientific">Solanum pennellii</name>
    <name type="common">Tomato</name>
    <name type="synonym">Lycopersicon pennellii</name>
    <dbReference type="NCBI Taxonomy" id="28526"/>
    <lineage>
        <taxon>Eukaryota</taxon>
        <taxon>Viridiplantae</taxon>
        <taxon>Streptophyta</taxon>
        <taxon>Embryophyta</taxon>
        <taxon>Tracheophyta</taxon>
        <taxon>Spermatophyta</taxon>
        <taxon>Magnoliopsida</taxon>
        <taxon>eudicotyledons</taxon>
        <taxon>Gunneridae</taxon>
        <taxon>Pentapetalae</taxon>
        <taxon>asterids</taxon>
        <taxon>lamiids</taxon>
        <taxon>Solanales</taxon>
        <taxon>Solanaceae</taxon>
        <taxon>Solanoideae</taxon>
        <taxon>Solaneae</taxon>
        <taxon>Solanum</taxon>
        <taxon>Solanum subgen. Lycopersicon</taxon>
    </lineage>
</organism>
<feature type="chain" id="PRO_5045194969" evidence="8">
    <location>
        <begin position="19"/>
        <end position="327"/>
    </location>
</feature>
<comment type="similarity">
    <text evidence="1">Belongs to the FLX family.</text>
</comment>
<evidence type="ECO:0000256" key="8">
    <source>
        <dbReference type="SAM" id="SignalP"/>
    </source>
</evidence>
<proteinExistence type="inferred from homology"/>
<feature type="coiled-coil region" evidence="6">
    <location>
        <begin position="83"/>
        <end position="110"/>
    </location>
</feature>
<dbReference type="InterPro" id="IPR040353">
    <property type="entry name" value="FLX/FLX-like"/>
</dbReference>
<gene>
    <name evidence="10" type="primary">LOC107023998</name>
</gene>
<evidence type="ECO:0000256" key="4">
    <source>
        <dbReference type="ARBA" id="ARBA00023054"/>
    </source>
</evidence>
<feature type="signal peptide" evidence="8">
    <location>
        <begin position="1"/>
        <end position="18"/>
    </location>
</feature>
<keyword evidence="8" id="KW-0732">Signal</keyword>
<dbReference type="RefSeq" id="XP_015080348.1">
    <property type="nucleotide sequence ID" value="XM_015224862.2"/>
</dbReference>
<dbReference type="Proteomes" id="UP000694930">
    <property type="component" value="Chromosome 7"/>
</dbReference>
<keyword evidence="4 6" id="KW-0175">Coiled coil</keyword>